<protein>
    <submittedName>
        <fullName evidence="1">Uncharacterized protein</fullName>
    </submittedName>
</protein>
<comment type="caution">
    <text evidence="1">The sequence shown here is derived from an EMBL/GenBank/DDBJ whole genome shotgun (WGS) entry which is preliminary data.</text>
</comment>
<reference evidence="1 2" key="2">
    <citation type="submission" date="2017-02" db="EMBL/GenBank/DDBJ databases">
        <title>A genome survey and senescence transcriptome analysis in Lentinula edodes.</title>
        <authorList>
            <person name="Sakamoto Y."/>
            <person name="Nakade K."/>
            <person name="Sato S."/>
            <person name="Yoshida Y."/>
            <person name="Miyazaki K."/>
            <person name="Natsume S."/>
            <person name="Konno N."/>
        </authorList>
    </citation>
    <scope>NUCLEOTIDE SEQUENCE [LARGE SCALE GENOMIC DNA]</scope>
    <source>
        <strain evidence="1 2">NBRC 111202</strain>
    </source>
</reference>
<dbReference type="AlphaFoldDB" id="A0A1Q3DX67"/>
<organism evidence="1 2">
    <name type="scientific">Lentinula edodes</name>
    <name type="common">Shiitake mushroom</name>
    <name type="synonym">Lentinus edodes</name>
    <dbReference type="NCBI Taxonomy" id="5353"/>
    <lineage>
        <taxon>Eukaryota</taxon>
        <taxon>Fungi</taxon>
        <taxon>Dikarya</taxon>
        <taxon>Basidiomycota</taxon>
        <taxon>Agaricomycotina</taxon>
        <taxon>Agaricomycetes</taxon>
        <taxon>Agaricomycetidae</taxon>
        <taxon>Agaricales</taxon>
        <taxon>Marasmiineae</taxon>
        <taxon>Omphalotaceae</taxon>
        <taxon>Lentinula</taxon>
    </lineage>
</organism>
<keyword evidence="2" id="KW-1185">Reference proteome</keyword>
<proteinExistence type="predicted"/>
<evidence type="ECO:0000313" key="2">
    <source>
        <dbReference type="Proteomes" id="UP000188533"/>
    </source>
</evidence>
<dbReference type="Proteomes" id="UP000188533">
    <property type="component" value="Unassembled WGS sequence"/>
</dbReference>
<reference evidence="1 2" key="1">
    <citation type="submission" date="2016-08" db="EMBL/GenBank/DDBJ databases">
        <authorList>
            <consortium name="Lentinula edodes genome sequencing consortium"/>
            <person name="Sakamoto Y."/>
            <person name="Nakade K."/>
            <person name="Sato S."/>
            <person name="Yoshida Y."/>
            <person name="Miyazaki K."/>
            <person name="Natsume S."/>
            <person name="Konno N."/>
        </authorList>
    </citation>
    <scope>NUCLEOTIDE SEQUENCE [LARGE SCALE GENOMIC DNA]</scope>
    <source>
        <strain evidence="1 2">NBRC 111202</strain>
    </source>
</reference>
<gene>
    <name evidence="1" type="ORF">LENED_000890</name>
</gene>
<dbReference type="EMBL" id="BDGU01000014">
    <property type="protein sequence ID" value="GAV99433.1"/>
    <property type="molecule type" value="Genomic_DNA"/>
</dbReference>
<name>A0A1Q3DX67_LENED</name>
<sequence>MLFILPCAQISNRHSFIVRQKAGQEQLLIAVAPNNQPKTIRRRRPRSRKLLSHSYLLSKLLLIALTYTHTQIYYNRYDATTNERSLRYIPNRYTILGVTST</sequence>
<accession>A0A1Q3DX67</accession>
<evidence type="ECO:0000313" key="1">
    <source>
        <dbReference type="EMBL" id="GAV99433.1"/>
    </source>
</evidence>